<keyword evidence="2" id="KW-1185">Reference proteome</keyword>
<organism evidence="1 2">
    <name type="scientific">Mycobacterium phage Reprobate</name>
    <dbReference type="NCBI Taxonomy" id="1340828"/>
    <lineage>
        <taxon>Viruses</taxon>
        <taxon>Duplodnaviria</taxon>
        <taxon>Heunggongvirae</taxon>
        <taxon>Uroviricota</taxon>
        <taxon>Caudoviricetes</taxon>
        <taxon>Bclasvirinae</taxon>
        <taxon>Acadianvirus</taxon>
        <taxon>Acadianvirus reprobate</taxon>
    </lineage>
</organism>
<sequence length="88" mass="9144">MAHTANTFAAAELDRRIREAVAHTGSSTAEVRIARFLLAAEVVSTVEHALSTAARLDAAGYLPGQITRGYMAGGITYDLVNEAVAAAA</sequence>
<reference evidence="2" key="1">
    <citation type="submission" date="2013-05" db="EMBL/GenBank/DDBJ databases">
        <authorList>
            <person name="Gramoney N."/>
            <person name="Khoza Z."/>
            <person name="Mackenzie J.S."/>
            <person name="Masiteng M.B."/>
            <person name="Mhlamvu N.R."/>
            <person name="Moonsamy B."/>
            <person name="Pillay B."/>
            <person name="Larsen M.H."/>
            <person name="Jacobs W.Jr."/>
            <person name="Rubin E.J."/>
            <person name="Kasprowicz V.O."/>
            <person name="Bishai W.R."/>
            <person name="Bowman C.A."/>
            <person name="Russell D.A."/>
            <person name="Jacobs-Sera D."/>
            <person name="Hendrix R.W."/>
            <person name="Hatfull G.F."/>
        </authorList>
    </citation>
    <scope>NUCLEOTIDE SEQUENCE [LARGE SCALE GENOMIC DNA]</scope>
</reference>
<accession>S5Y547</accession>
<dbReference type="OrthoDB" id="22933at10239"/>
<dbReference type="KEGG" id="vg:16546867"/>
<dbReference type="Proteomes" id="UP000015555">
    <property type="component" value="Segment"/>
</dbReference>
<dbReference type="Pfam" id="PF23814">
    <property type="entry name" value="DUF7185"/>
    <property type="match status" value="1"/>
</dbReference>
<dbReference type="RefSeq" id="YP_008409942.1">
    <property type="nucleotide sequence ID" value="NC_022064.1"/>
</dbReference>
<evidence type="ECO:0000313" key="2">
    <source>
        <dbReference type="Proteomes" id="UP000015555"/>
    </source>
</evidence>
<proteinExistence type="predicted"/>
<gene>
    <name evidence="1" type="primary">21</name>
    <name evidence="1" type="ORF">REPROBATE_21</name>
</gene>
<dbReference type="EMBL" id="KF024727">
    <property type="protein sequence ID" value="AGT12757.1"/>
    <property type="molecule type" value="Genomic_DNA"/>
</dbReference>
<dbReference type="SMR" id="S5Y547"/>
<protein>
    <submittedName>
        <fullName evidence="1">Uncharacterized protein</fullName>
    </submittedName>
</protein>
<name>S5Y547_9CAUD</name>
<dbReference type="InterPro" id="IPR055609">
    <property type="entry name" value="DUF7185"/>
</dbReference>
<evidence type="ECO:0000313" key="1">
    <source>
        <dbReference type="EMBL" id="AGT12757.1"/>
    </source>
</evidence>
<dbReference type="GeneID" id="16546867"/>